<keyword evidence="15" id="KW-1185">Reference proteome</keyword>
<keyword evidence="5 13" id="KW-0732">Signal</keyword>
<comment type="catalytic activity">
    <reaction evidence="9">
        <text>Successive hydrolysis of beta-D-glucose units from the non-reducing ends of (1-&gt;3)-beta-D-glucans, releasing alpha-glucose.</text>
        <dbReference type="EC" id="3.2.1.58"/>
    </reaction>
</comment>
<comment type="similarity">
    <text evidence="2 12">Belongs to the glycosyl hydrolase 17 family.</text>
</comment>
<reference evidence="14 15" key="1">
    <citation type="journal article" date="2016" name="Nat. Commun.">
        <title>Ectomycorrhizal ecology is imprinted in the genome of the dominant symbiotic fungus Cenococcum geophilum.</title>
        <authorList>
            <consortium name="DOE Joint Genome Institute"/>
            <person name="Peter M."/>
            <person name="Kohler A."/>
            <person name="Ohm R.A."/>
            <person name="Kuo A."/>
            <person name="Krutzmann J."/>
            <person name="Morin E."/>
            <person name="Arend M."/>
            <person name="Barry K.W."/>
            <person name="Binder M."/>
            <person name="Choi C."/>
            <person name="Clum A."/>
            <person name="Copeland A."/>
            <person name="Grisel N."/>
            <person name="Haridas S."/>
            <person name="Kipfer T."/>
            <person name="LaButti K."/>
            <person name="Lindquist E."/>
            <person name="Lipzen A."/>
            <person name="Maire R."/>
            <person name="Meier B."/>
            <person name="Mihaltcheva S."/>
            <person name="Molinier V."/>
            <person name="Murat C."/>
            <person name="Poggeler S."/>
            <person name="Quandt C.A."/>
            <person name="Sperisen C."/>
            <person name="Tritt A."/>
            <person name="Tisserant E."/>
            <person name="Crous P.W."/>
            <person name="Henrissat B."/>
            <person name="Nehls U."/>
            <person name="Egli S."/>
            <person name="Spatafora J.W."/>
            <person name="Grigoriev I.V."/>
            <person name="Martin F.M."/>
        </authorList>
    </citation>
    <scope>NUCLEOTIDE SEQUENCE [LARGE SCALE GENOMIC DNA]</scope>
    <source>
        <strain evidence="14 15">CBS 459.81</strain>
    </source>
</reference>
<evidence type="ECO:0000256" key="11">
    <source>
        <dbReference type="ARBA" id="ARBA00041761"/>
    </source>
</evidence>
<evidence type="ECO:0000256" key="8">
    <source>
        <dbReference type="ARBA" id="ARBA00023295"/>
    </source>
</evidence>
<evidence type="ECO:0000256" key="7">
    <source>
        <dbReference type="ARBA" id="ARBA00023180"/>
    </source>
</evidence>
<keyword evidence="4" id="KW-0964">Secreted</keyword>
<dbReference type="GO" id="GO:0009986">
    <property type="term" value="C:cell surface"/>
    <property type="evidence" value="ECO:0007669"/>
    <property type="project" value="TreeGrafter"/>
</dbReference>
<evidence type="ECO:0000313" key="14">
    <source>
        <dbReference type="EMBL" id="OCK85929.1"/>
    </source>
</evidence>
<evidence type="ECO:0000313" key="15">
    <source>
        <dbReference type="Proteomes" id="UP000250266"/>
    </source>
</evidence>
<dbReference type="InterPro" id="IPR000490">
    <property type="entry name" value="Glyco_hydro_17"/>
</dbReference>
<dbReference type="Gene3D" id="3.20.20.80">
    <property type="entry name" value="Glycosidases"/>
    <property type="match status" value="2"/>
</dbReference>
<evidence type="ECO:0000256" key="10">
    <source>
        <dbReference type="ARBA" id="ARBA00038929"/>
    </source>
</evidence>
<sequence length="308" mass="32364">MRFSAIAPLALAVAPSLVSAAGTLGFALGTKNADGSCKGQSDYEADFDAISAASGSTLVRGYSASDCNASLSIMPAAKNKGFKVVLGIWPDVQESFDADMAAITAVAGKYADNIYAVTVGSETLYRGNFTGQELSDKIKTVKTMLNGVTSTNIKVGTADSWNKFADGTGDAVIGTADIIMVNAFAFWQAQGLDNATKTYFDDIMQAFGHIQSVAGGVDKAPELWNGETGWPTDGGSDYGAAKAGTANAQSYFAEAICGMLAWNVNLFYFEAFDEPWKPNSIGDDGKPADEKHWGAMTSTRGTKFSLKC</sequence>
<dbReference type="GO" id="GO:0009277">
    <property type="term" value="C:fungal-type cell wall"/>
    <property type="evidence" value="ECO:0007669"/>
    <property type="project" value="TreeGrafter"/>
</dbReference>
<dbReference type="GO" id="GO:0004338">
    <property type="term" value="F:glucan exo-1,3-beta-glucosidase activity"/>
    <property type="evidence" value="ECO:0007669"/>
    <property type="project" value="UniProtKB-EC"/>
</dbReference>
<dbReference type="InterPro" id="IPR050732">
    <property type="entry name" value="Beta-glucan_modifiers"/>
</dbReference>
<dbReference type="GO" id="GO:0005975">
    <property type="term" value="P:carbohydrate metabolic process"/>
    <property type="evidence" value="ECO:0007669"/>
    <property type="project" value="InterPro"/>
</dbReference>
<dbReference type="GO" id="GO:0042973">
    <property type="term" value="F:glucan endo-1,3-beta-D-glucosidase activity"/>
    <property type="evidence" value="ECO:0007669"/>
    <property type="project" value="TreeGrafter"/>
</dbReference>
<evidence type="ECO:0000256" key="6">
    <source>
        <dbReference type="ARBA" id="ARBA00022801"/>
    </source>
</evidence>
<evidence type="ECO:0000256" key="12">
    <source>
        <dbReference type="RuleBase" id="RU004335"/>
    </source>
</evidence>
<dbReference type="EMBL" id="KV744811">
    <property type="protein sequence ID" value="OCK85929.1"/>
    <property type="molecule type" value="Genomic_DNA"/>
</dbReference>
<evidence type="ECO:0000256" key="13">
    <source>
        <dbReference type="SAM" id="SignalP"/>
    </source>
</evidence>
<keyword evidence="7" id="KW-0325">Glycoprotein</keyword>
<evidence type="ECO:0000256" key="5">
    <source>
        <dbReference type="ARBA" id="ARBA00022729"/>
    </source>
</evidence>
<feature type="signal peptide" evidence="13">
    <location>
        <begin position="1"/>
        <end position="20"/>
    </location>
</feature>
<evidence type="ECO:0000256" key="3">
    <source>
        <dbReference type="ARBA" id="ARBA00022512"/>
    </source>
</evidence>
<gene>
    <name evidence="14" type="ORF">K432DRAFT_377177</name>
</gene>
<keyword evidence="3" id="KW-0134">Cell wall</keyword>
<comment type="subcellular location">
    <subcellularLocation>
        <location evidence="1">Secreted</location>
        <location evidence="1">Cell wall</location>
    </subcellularLocation>
</comment>
<evidence type="ECO:0000256" key="4">
    <source>
        <dbReference type="ARBA" id="ARBA00022525"/>
    </source>
</evidence>
<evidence type="ECO:0000256" key="1">
    <source>
        <dbReference type="ARBA" id="ARBA00004191"/>
    </source>
</evidence>
<protein>
    <recommendedName>
        <fullName evidence="10">glucan 1,3-beta-glucosidase</fullName>
        <ecNumber evidence="10">3.2.1.58</ecNumber>
    </recommendedName>
    <alternativeName>
        <fullName evidence="11">Exo-1,3-beta-glucanase</fullName>
    </alternativeName>
</protein>
<keyword evidence="8" id="KW-0326">Glycosidase</keyword>
<dbReference type="OrthoDB" id="1293114at2759"/>
<proteinExistence type="inferred from homology"/>
<dbReference type="GO" id="GO:0005576">
    <property type="term" value="C:extracellular region"/>
    <property type="evidence" value="ECO:0007669"/>
    <property type="project" value="TreeGrafter"/>
</dbReference>
<accession>A0A8E2EL37</accession>
<organism evidence="14 15">
    <name type="scientific">Lepidopterella palustris CBS 459.81</name>
    <dbReference type="NCBI Taxonomy" id="1314670"/>
    <lineage>
        <taxon>Eukaryota</taxon>
        <taxon>Fungi</taxon>
        <taxon>Dikarya</taxon>
        <taxon>Ascomycota</taxon>
        <taxon>Pezizomycotina</taxon>
        <taxon>Dothideomycetes</taxon>
        <taxon>Pleosporomycetidae</taxon>
        <taxon>Mytilinidiales</taxon>
        <taxon>Argynnaceae</taxon>
        <taxon>Lepidopterella</taxon>
    </lineage>
</organism>
<feature type="chain" id="PRO_5034267617" description="glucan 1,3-beta-glucosidase" evidence="13">
    <location>
        <begin position="21"/>
        <end position="308"/>
    </location>
</feature>
<dbReference type="PANTHER" id="PTHR16631">
    <property type="entry name" value="GLUCAN 1,3-BETA-GLUCOSIDASE"/>
    <property type="match status" value="1"/>
</dbReference>
<dbReference type="InterPro" id="IPR017853">
    <property type="entry name" value="GH"/>
</dbReference>
<dbReference type="GO" id="GO:0071555">
    <property type="term" value="P:cell wall organization"/>
    <property type="evidence" value="ECO:0007669"/>
    <property type="project" value="TreeGrafter"/>
</dbReference>
<dbReference type="PANTHER" id="PTHR16631:SF26">
    <property type="entry name" value="GLUCAN 1,3-BETA-GLUCOSIDASE"/>
    <property type="match status" value="1"/>
</dbReference>
<dbReference type="EC" id="3.2.1.58" evidence="10"/>
<dbReference type="AlphaFoldDB" id="A0A8E2EL37"/>
<keyword evidence="6 14" id="KW-0378">Hydrolase</keyword>
<dbReference type="Pfam" id="PF00332">
    <property type="entry name" value="Glyco_hydro_17"/>
    <property type="match status" value="1"/>
</dbReference>
<name>A0A8E2EL37_9PEZI</name>
<evidence type="ECO:0000256" key="9">
    <source>
        <dbReference type="ARBA" id="ARBA00036824"/>
    </source>
</evidence>
<evidence type="ECO:0000256" key="2">
    <source>
        <dbReference type="ARBA" id="ARBA00008773"/>
    </source>
</evidence>
<dbReference type="SUPFAM" id="SSF51445">
    <property type="entry name" value="(Trans)glycosidases"/>
    <property type="match status" value="1"/>
</dbReference>
<dbReference type="Proteomes" id="UP000250266">
    <property type="component" value="Unassembled WGS sequence"/>
</dbReference>